<comment type="caution">
    <text evidence="2">The sequence shown here is derived from an EMBL/GenBank/DDBJ whole genome shotgun (WGS) entry which is preliminary data.</text>
</comment>
<evidence type="ECO:0000313" key="3">
    <source>
        <dbReference type="Proteomes" id="UP000324222"/>
    </source>
</evidence>
<dbReference type="EMBL" id="VSRR010003939">
    <property type="protein sequence ID" value="MPC37972.1"/>
    <property type="molecule type" value="Genomic_DNA"/>
</dbReference>
<sequence>MWPHVLPHVPLHAQTSLSSLNRTLAGRSQPVSYRFFADHAAEGASTSSRSSSVCSDRDRPSPESSEPIDSLTGGVRRKKTETFDYFC</sequence>
<name>A0A5B7EUM0_PORTR</name>
<accession>A0A5B7EUM0</accession>
<evidence type="ECO:0000256" key="1">
    <source>
        <dbReference type="SAM" id="MobiDB-lite"/>
    </source>
</evidence>
<keyword evidence="3" id="KW-1185">Reference proteome</keyword>
<gene>
    <name evidence="2" type="ORF">E2C01_031468</name>
</gene>
<dbReference type="Proteomes" id="UP000324222">
    <property type="component" value="Unassembled WGS sequence"/>
</dbReference>
<dbReference type="AlphaFoldDB" id="A0A5B7EUM0"/>
<reference evidence="2 3" key="1">
    <citation type="submission" date="2019-05" db="EMBL/GenBank/DDBJ databases">
        <title>Another draft genome of Portunus trituberculatus and its Hox gene families provides insights of decapod evolution.</title>
        <authorList>
            <person name="Jeong J.-H."/>
            <person name="Song I."/>
            <person name="Kim S."/>
            <person name="Choi T."/>
            <person name="Kim D."/>
            <person name="Ryu S."/>
            <person name="Kim W."/>
        </authorList>
    </citation>
    <scope>NUCLEOTIDE SEQUENCE [LARGE SCALE GENOMIC DNA]</scope>
    <source>
        <tissue evidence="2">Muscle</tissue>
    </source>
</reference>
<organism evidence="2 3">
    <name type="scientific">Portunus trituberculatus</name>
    <name type="common">Swimming crab</name>
    <name type="synonym">Neptunus trituberculatus</name>
    <dbReference type="NCBI Taxonomy" id="210409"/>
    <lineage>
        <taxon>Eukaryota</taxon>
        <taxon>Metazoa</taxon>
        <taxon>Ecdysozoa</taxon>
        <taxon>Arthropoda</taxon>
        <taxon>Crustacea</taxon>
        <taxon>Multicrustacea</taxon>
        <taxon>Malacostraca</taxon>
        <taxon>Eumalacostraca</taxon>
        <taxon>Eucarida</taxon>
        <taxon>Decapoda</taxon>
        <taxon>Pleocyemata</taxon>
        <taxon>Brachyura</taxon>
        <taxon>Eubrachyura</taxon>
        <taxon>Portunoidea</taxon>
        <taxon>Portunidae</taxon>
        <taxon>Portuninae</taxon>
        <taxon>Portunus</taxon>
    </lineage>
</organism>
<feature type="compositionally biased region" description="Low complexity" evidence="1">
    <location>
        <begin position="45"/>
        <end position="54"/>
    </location>
</feature>
<evidence type="ECO:0000313" key="2">
    <source>
        <dbReference type="EMBL" id="MPC37972.1"/>
    </source>
</evidence>
<protein>
    <submittedName>
        <fullName evidence="2">Uncharacterized protein</fullName>
    </submittedName>
</protein>
<feature type="region of interest" description="Disordered" evidence="1">
    <location>
        <begin position="40"/>
        <end position="87"/>
    </location>
</feature>
<proteinExistence type="predicted"/>